<feature type="region of interest" description="Disordered" evidence="1">
    <location>
        <begin position="1"/>
        <end position="27"/>
    </location>
</feature>
<name>A0A0L0VP94_9BASI</name>
<feature type="region of interest" description="Disordered" evidence="1">
    <location>
        <begin position="40"/>
        <end position="70"/>
    </location>
</feature>
<feature type="compositionally biased region" description="Polar residues" evidence="1">
    <location>
        <begin position="8"/>
        <end position="19"/>
    </location>
</feature>
<keyword evidence="3" id="KW-1185">Reference proteome</keyword>
<gene>
    <name evidence="2" type="ORF">PSTG_05732</name>
</gene>
<organism evidence="2 3">
    <name type="scientific">Puccinia striiformis f. sp. tritici PST-78</name>
    <dbReference type="NCBI Taxonomy" id="1165861"/>
    <lineage>
        <taxon>Eukaryota</taxon>
        <taxon>Fungi</taxon>
        <taxon>Dikarya</taxon>
        <taxon>Basidiomycota</taxon>
        <taxon>Pucciniomycotina</taxon>
        <taxon>Pucciniomycetes</taxon>
        <taxon>Pucciniales</taxon>
        <taxon>Pucciniaceae</taxon>
        <taxon>Puccinia</taxon>
    </lineage>
</organism>
<accession>A0A0L0VP94</accession>
<proteinExistence type="predicted"/>
<dbReference type="AlphaFoldDB" id="A0A0L0VP94"/>
<reference evidence="3" key="1">
    <citation type="submission" date="2014-03" db="EMBL/GenBank/DDBJ databases">
        <title>The Genome Sequence of Puccinia striiformis f. sp. tritici PST-78.</title>
        <authorList>
            <consortium name="The Broad Institute Genome Sequencing Platform"/>
            <person name="Cuomo C."/>
            <person name="Hulbert S."/>
            <person name="Chen X."/>
            <person name="Walker B."/>
            <person name="Young S.K."/>
            <person name="Zeng Q."/>
            <person name="Gargeya S."/>
            <person name="Fitzgerald M."/>
            <person name="Haas B."/>
            <person name="Abouelleil A."/>
            <person name="Alvarado L."/>
            <person name="Arachchi H.M."/>
            <person name="Berlin A.M."/>
            <person name="Chapman S.B."/>
            <person name="Goldberg J."/>
            <person name="Griggs A."/>
            <person name="Gujja S."/>
            <person name="Hansen M."/>
            <person name="Howarth C."/>
            <person name="Imamovic A."/>
            <person name="Larimer J."/>
            <person name="McCowan C."/>
            <person name="Montmayeur A."/>
            <person name="Murphy C."/>
            <person name="Neiman D."/>
            <person name="Pearson M."/>
            <person name="Priest M."/>
            <person name="Roberts A."/>
            <person name="Saif S."/>
            <person name="Shea T."/>
            <person name="Sisk P."/>
            <person name="Sykes S."/>
            <person name="Wortman J."/>
            <person name="Nusbaum C."/>
            <person name="Birren B."/>
        </authorList>
    </citation>
    <scope>NUCLEOTIDE SEQUENCE [LARGE SCALE GENOMIC DNA]</scope>
    <source>
        <strain evidence="3">race PST-78</strain>
    </source>
</reference>
<protein>
    <submittedName>
        <fullName evidence="2">Uncharacterized protein</fullName>
    </submittedName>
</protein>
<comment type="caution">
    <text evidence="2">The sequence shown here is derived from an EMBL/GenBank/DDBJ whole genome shotgun (WGS) entry which is preliminary data.</text>
</comment>
<evidence type="ECO:0000313" key="2">
    <source>
        <dbReference type="EMBL" id="KNF01103.1"/>
    </source>
</evidence>
<feature type="region of interest" description="Disordered" evidence="1">
    <location>
        <begin position="83"/>
        <end position="106"/>
    </location>
</feature>
<evidence type="ECO:0000313" key="3">
    <source>
        <dbReference type="Proteomes" id="UP000054564"/>
    </source>
</evidence>
<sequence>MPQEYERGSTNASGAQSDTECSRRRKTVRDGIAGAIARGTVKSSSSPEISGDVPVPGLRRRRRGLLPGGTRRVGLQIPRLHEEMGSRGTTRQYACSLGDPLRGYPM</sequence>
<dbReference type="Proteomes" id="UP000054564">
    <property type="component" value="Unassembled WGS sequence"/>
</dbReference>
<dbReference type="EMBL" id="AJIL01000032">
    <property type="protein sequence ID" value="KNF01103.1"/>
    <property type="molecule type" value="Genomic_DNA"/>
</dbReference>
<evidence type="ECO:0000256" key="1">
    <source>
        <dbReference type="SAM" id="MobiDB-lite"/>
    </source>
</evidence>